<dbReference type="InterPro" id="IPR011645">
    <property type="entry name" value="HNOB_dom_associated"/>
</dbReference>
<keyword evidence="6" id="KW-0456">Lyase</keyword>
<evidence type="ECO:0000256" key="3">
    <source>
        <dbReference type="ARBA" id="ARBA00022490"/>
    </source>
</evidence>
<dbReference type="GO" id="GO:0005525">
    <property type="term" value="F:GTP binding"/>
    <property type="evidence" value="ECO:0007669"/>
    <property type="project" value="UniProtKB-KW"/>
</dbReference>
<dbReference type="Gene3D" id="3.30.450.260">
    <property type="entry name" value="Haem NO binding associated domain"/>
    <property type="match status" value="1"/>
</dbReference>
<evidence type="ECO:0000256" key="4">
    <source>
        <dbReference type="ARBA" id="ARBA00022741"/>
    </source>
</evidence>
<dbReference type="CDD" id="cd07302">
    <property type="entry name" value="CHD"/>
    <property type="match status" value="1"/>
</dbReference>
<dbReference type="EC" id="4.6.1.2" evidence="2"/>
<dbReference type="Proteomes" id="UP000663877">
    <property type="component" value="Unassembled WGS sequence"/>
</dbReference>
<dbReference type="EMBL" id="CAJNOI010000058">
    <property type="protein sequence ID" value="CAF0966240.1"/>
    <property type="molecule type" value="Genomic_DNA"/>
</dbReference>
<dbReference type="Pfam" id="PF07700">
    <property type="entry name" value="HNOB"/>
    <property type="match status" value="1"/>
</dbReference>
<reference evidence="9" key="1">
    <citation type="submission" date="2021-02" db="EMBL/GenBank/DDBJ databases">
        <authorList>
            <person name="Nowell W R."/>
        </authorList>
    </citation>
    <scope>NUCLEOTIDE SEQUENCE</scope>
</reference>
<accession>A0A814E928</accession>
<dbReference type="Pfam" id="PF00211">
    <property type="entry name" value="Guanylate_cyc"/>
    <property type="match status" value="1"/>
</dbReference>
<feature type="domain" description="Guanylate cyclase" evidence="8">
    <location>
        <begin position="409"/>
        <end position="573"/>
    </location>
</feature>
<organism evidence="9 10">
    <name type="scientific">Adineta steineri</name>
    <dbReference type="NCBI Taxonomy" id="433720"/>
    <lineage>
        <taxon>Eukaryota</taxon>
        <taxon>Metazoa</taxon>
        <taxon>Spiralia</taxon>
        <taxon>Gnathifera</taxon>
        <taxon>Rotifera</taxon>
        <taxon>Eurotatoria</taxon>
        <taxon>Bdelloidea</taxon>
        <taxon>Adinetida</taxon>
        <taxon>Adinetidae</taxon>
        <taxon>Adineta</taxon>
    </lineage>
</organism>
<dbReference type="PANTHER" id="PTHR45655">
    <property type="entry name" value="GUANYLATE CYCLASE SOLUBLE SUBUNIT BETA-2"/>
    <property type="match status" value="1"/>
</dbReference>
<proteinExistence type="predicted"/>
<dbReference type="GO" id="GO:0070482">
    <property type="term" value="P:response to oxygen levels"/>
    <property type="evidence" value="ECO:0007669"/>
    <property type="project" value="TreeGrafter"/>
</dbReference>
<evidence type="ECO:0000259" key="8">
    <source>
        <dbReference type="PROSITE" id="PS50125"/>
    </source>
</evidence>
<dbReference type="InterPro" id="IPR042463">
    <property type="entry name" value="HNOB_dom_associated_sf"/>
</dbReference>
<evidence type="ECO:0000256" key="2">
    <source>
        <dbReference type="ARBA" id="ARBA00012202"/>
    </source>
</evidence>
<dbReference type="InterPro" id="IPR024096">
    <property type="entry name" value="NO_sig/Golgi_transp_ligand-bd"/>
</dbReference>
<dbReference type="SUPFAM" id="SSF55073">
    <property type="entry name" value="Nucleotide cyclase"/>
    <property type="match status" value="1"/>
</dbReference>
<dbReference type="InterPro" id="IPR011644">
    <property type="entry name" value="Heme_NO-bd"/>
</dbReference>
<sequence length="652" mass="74494">MFYGIILESARDGVIVFHGDSLWKRIVHELNLPSETFQLFARYDEKILFDICECMATILHEGTSESYLEFFGEDFVRYFVNFGFDKILRVAGRTLRDFLFAIDQLHDSNRFSFPNMIQPLFHVTEENATGATLVYKSVRHGFARYAKGGLVAAARALFQENITMNILHDWSTPEFAHIAFWVQFNNIGFQPKRILHFPSLPNIKGETFFRVFPFSILMNSALRIHCVGENLLHIFPDDTPLIGRPLDEVFRLIRPDIHVEWDKVLSYGRHIVFLMENRLPLRSGSSGKIQLKGQMKYLEHKNMLWFLCHPVLGSTNDMISAGLHLSELNLFDSTSDILITGIHQEREIEEAIAKQHLWSIKLQESKKKLIEWRKRSERLLYSILPKHIAIMLQSGVRPNSICESHPLVTVLFAYLTDFKVLSVQLDPASTIQYLNQIINTFDEVEDNYDVFKVETKADASYMVVAGLTDRSHLTSIKRESSALSSLTDYTDEQDDGSTSAMKNPHGFHQTEIIAYLALDLLNASKSIINPVTNQPFKVKFGFHSGTAVGGIVGRTNIQYCLFGDTINMASRITTCGEDGRIHLSQSSYNYLVVDNRFTIDYRGQIEIKSKGVHPTYWLIDVVKSKSINVINKNPTQLRCPFTGRSTTDLKLI</sequence>
<evidence type="ECO:0000256" key="5">
    <source>
        <dbReference type="ARBA" id="ARBA00023134"/>
    </source>
</evidence>
<name>A0A814E928_9BILA</name>
<dbReference type="GO" id="GO:0020037">
    <property type="term" value="F:heme binding"/>
    <property type="evidence" value="ECO:0007669"/>
    <property type="project" value="InterPro"/>
</dbReference>
<evidence type="ECO:0000256" key="1">
    <source>
        <dbReference type="ARBA" id="ARBA00004496"/>
    </source>
</evidence>
<dbReference type="Pfam" id="PF07701">
    <property type="entry name" value="HNOBA"/>
    <property type="match status" value="1"/>
</dbReference>
<dbReference type="InterPro" id="IPR038158">
    <property type="entry name" value="H-NOX_domain_sf"/>
</dbReference>
<keyword evidence="3" id="KW-0963">Cytoplasm</keyword>
<dbReference type="Gene3D" id="3.90.1520.10">
    <property type="entry name" value="H-NOX domain"/>
    <property type="match status" value="1"/>
</dbReference>
<keyword evidence="5" id="KW-0342">GTP-binding</keyword>
<dbReference type="Gene3D" id="3.30.70.1230">
    <property type="entry name" value="Nucleotide cyclase"/>
    <property type="match status" value="1"/>
</dbReference>
<dbReference type="GO" id="GO:0019934">
    <property type="term" value="P:cGMP-mediated signaling"/>
    <property type="evidence" value="ECO:0007669"/>
    <property type="project" value="TreeGrafter"/>
</dbReference>
<dbReference type="SUPFAM" id="SSF111126">
    <property type="entry name" value="Ligand-binding domain in the NO signalling and Golgi transport"/>
    <property type="match status" value="1"/>
</dbReference>
<dbReference type="Gene3D" id="6.10.250.780">
    <property type="match status" value="1"/>
</dbReference>
<dbReference type="GO" id="GO:0004383">
    <property type="term" value="F:guanylate cyclase activity"/>
    <property type="evidence" value="ECO:0007669"/>
    <property type="project" value="UniProtKB-EC"/>
</dbReference>
<evidence type="ECO:0000256" key="7">
    <source>
        <dbReference type="ARBA" id="ARBA00023293"/>
    </source>
</evidence>
<keyword evidence="4" id="KW-0547">Nucleotide-binding</keyword>
<protein>
    <recommendedName>
        <fullName evidence="2">guanylate cyclase</fullName>
        <ecNumber evidence="2">4.6.1.2</ecNumber>
    </recommendedName>
</protein>
<evidence type="ECO:0000313" key="9">
    <source>
        <dbReference type="EMBL" id="CAF0966240.1"/>
    </source>
</evidence>
<comment type="caution">
    <text evidence="9">The sequence shown here is derived from an EMBL/GenBank/DDBJ whole genome shotgun (WGS) entry which is preliminary data.</text>
</comment>
<comment type="subcellular location">
    <subcellularLocation>
        <location evidence="1">Cytoplasm</location>
    </subcellularLocation>
</comment>
<dbReference type="InterPro" id="IPR001054">
    <property type="entry name" value="A/G_cyclase"/>
</dbReference>
<dbReference type="GO" id="GO:0008074">
    <property type="term" value="C:guanylate cyclase complex, soluble"/>
    <property type="evidence" value="ECO:0007669"/>
    <property type="project" value="TreeGrafter"/>
</dbReference>
<dbReference type="SMART" id="SM00044">
    <property type="entry name" value="CYCc"/>
    <property type="match status" value="1"/>
</dbReference>
<dbReference type="AlphaFoldDB" id="A0A814E928"/>
<gene>
    <name evidence="9" type="ORF">BJG266_LOCUS14089</name>
</gene>
<keyword evidence="7" id="KW-0141">cGMP biosynthesis</keyword>
<evidence type="ECO:0000256" key="6">
    <source>
        <dbReference type="ARBA" id="ARBA00023239"/>
    </source>
</evidence>
<dbReference type="InterPro" id="IPR029787">
    <property type="entry name" value="Nucleotide_cyclase"/>
</dbReference>
<dbReference type="PANTHER" id="PTHR45655:SF13">
    <property type="entry name" value="SOLUBLE GUANYLATE CYCLASE GCY-32-RELATED"/>
    <property type="match status" value="1"/>
</dbReference>
<dbReference type="PROSITE" id="PS50125">
    <property type="entry name" value="GUANYLATE_CYCLASE_2"/>
    <property type="match status" value="1"/>
</dbReference>
<evidence type="ECO:0000313" key="10">
    <source>
        <dbReference type="Proteomes" id="UP000663877"/>
    </source>
</evidence>